<accession>A0A6C0JT15</accession>
<dbReference type="AlphaFoldDB" id="A0A6C0JT15"/>
<name>A0A6C0JT15_9ZZZZ</name>
<reference evidence="1" key="1">
    <citation type="journal article" date="2020" name="Nature">
        <title>Giant virus diversity and host interactions through global metagenomics.</title>
        <authorList>
            <person name="Schulz F."/>
            <person name="Roux S."/>
            <person name="Paez-Espino D."/>
            <person name="Jungbluth S."/>
            <person name="Walsh D.A."/>
            <person name="Denef V.J."/>
            <person name="McMahon K.D."/>
            <person name="Konstantinidis K.T."/>
            <person name="Eloe-Fadrosh E.A."/>
            <person name="Kyrpides N.C."/>
            <person name="Woyke T."/>
        </authorList>
    </citation>
    <scope>NUCLEOTIDE SEQUENCE</scope>
    <source>
        <strain evidence="1">GVMAG-S-1064190-84</strain>
    </source>
</reference>
<evidence type="ECO:0000313" key="1">
    <source>
        <dbReference type="EMBL" id="QHU08892.1"/>
    </source>
</evidence>
<protein>
    <submittedName>
        <fullName evidence="1">Uncharacterized protein</fullName>
    </submittedName>
</protein>
<proteinExistence type="predicted"/>
<organism evidence="1">
    <name type="scientific">viral metagenome</name>
    <dbReference type="NCBI Taxonomy" id="1070528"/>
    <lineage>
        <taxon>unclassified sequences</taxon>
        <taxon>metagenomes</taxon>
        <taxon>organismal metagenomes</taxon>
    </lineage>
</organism>
<sequence>MDSNNTIECSLEFINSVNSRLLAELDALILSPEAGIQKIRKVLYQFGLDMPALYDASRDGDEVLFDISDYFNDESKIQIYLYFIYYQTEDGNYEFHSELVCPDKLEEFLDDVDFDVDFDDDFDDEPSKSDSV</sequence>
<dbReference type="EMBL" id="MN740699">
    <property type="protein sequence ID" value="QHU08892.1"/>
    <property type="molecule type" value="Genomic_DNA"/>
</dbReference>